<accession>A0A090BFB0</accession>
<organism evidence="3">
    <name type="scientific">Hyaloperonospora arabidopsidis (strain Emoy2)</name>
    <name type="common">Downy mildew agent</name>
    <name type="synonym">Peronospora arabidopsidis</name>
    <dbReference type="NCBI Taxonomy" id="559515"/>
    <lineage>
        <taxon>Eukaryota</taxon>
        <taxon>Sar</taxon>
        <taxon>Stramenopiles</taxon>
        <taxon>Oomycota</taxon>
        <taxon>Peronosporomycetes</taxon>
        <taxon>Peronosporales</taxon>
        <taxon>Peronosporaceae</taxon>
        <taxon>Hyaloperonospora</taxon>
    </lineage>
</organism>
<feature type="chain" id="PRO_5001853189" evidence="2">
    <location>
        <begin position="21"/>
        <end position="104"/>
    </location>
</feature>
<reference evidence="3" key="1">
    <citation type="journal article" date="2014" name="PLoS Pathog.">
        <title>Expression profiling during Arabidopsis/downy mildew interaction reveals a highly-expressed effector that attenuates responses to salicylic acid.</title>
        <authorList>
            <person name="Asai S."/>
            <person name="Rallapalli G."/>
            <person name="Piquerez S.J.M."/>
            <person name="Caillaud M.C."/>
            <person name="Furzer O.J."/>
            <person name="Ishaque N."/>
            <person name="Wirthmueller L."/>
            <person name="Fabro G."/>
            <person name="Shirasu K."/>
            <person name="Jones J.D.G."/>
        </authorList>
    </citation>
    <scope>NUCLEOTIDE SEQUENCE</scope>
    <source>
        <strain evidence="3">Emoy2</strain>
    </source>
</reference>
<evidence type="ECO:0000313" key="3">
    <source>
        <dbReference type="EMBL" id="BAP68970.1"/>
    </source>
</evidence>
<proteinExistence type="evidence at transcript level"/>
<evidence type="ECO:0000256" key="1">
    <source>
        <dbReference type="SAM" id="MobiDB-lite"/>
    </source>
</evidence>
<dbReference type="AlphaFoldDB" id="A0A090BFB0"/>
<keyword evidence="2" id="KW-0732">Signal</keyword>
<protein>
    <submittedName>
        <fullName evidence="3">RxLR effector candidate protein</fullName>
    </submittedName>
</protein>
<sequence length="104" mass="11174">MTLFFVSYLFFVAWSDCVGCFSCRSPSRGPSVEDDVGAPEAAASGDVVGGTVDEKTRGWSSDCVGAVQLNRLLRVAAAPLSESSTGNETGSYASFFCRQREMKW</sequence>
<feature type="region of interest" description="Disordered" evidence="1">
    <location>
        <begin position="26"/>
        <end position="45"/>
    </location>
</feature>
<feature type="non-terminal residue" evidence="3">
    <location>
        <position position="104"/>
    </location>
</feature>
<feature type="signal peptide" evidence="2">
    <location>
        <begin position="1"/>
        <end position="20"/>
    </location>
</feature>
<name>A0A090BFB0_HYAAE</name>
<gene>
    <name evidence="3" type="primary">HaRxLL83</name>
</gene>
<evidence type="ECO:0000256" key="2">
    <source>
        <dbReference type="SAM" id="SignalP"/>
    </source>
</evidence>
<dbReference type="EMBL" id="AB922394">
    <property type="protein sequence ID" value="BAP68970.1"/>
    <property type="molecule type" value="mRNA"/>
</dbReference>